<dbReference type="AlphaFoldDB" id="A0A418T8B3"/>
<name>A0A418T8B3_9RHOB</name>
<evidence type="ECO:0000313" key="3">
    <source>
        <dbReference type="Proteomes" id="UP000284202"/>
    </source>
</evidence>
<organism evidence="2 3">
    <name type="scientific">Paracoccus onubensis</name>
    <dbReference type="NCBI Taxonomy" id="1675788"/>
    <lineage>
        <taxon>Bacteria</taxon>
        <taxon>Pseudomonadati</taxon>
        <taxon>Pseudomonadota</taxon>
        <taxon>Alphaproteobacteria</taxon>
        <taxon>Rhodobacterales</taxon>
        <taxon>Paracoccaceae</taxon>
        <taxon>Paracoccus</taxon>
    </lineage>
</organism>
<evidence type="ECO:0000313" key="2">
    <source>
        <dbReference type="EMBL" id="RJE89468.1"/>
    </source>
</evidence>
<evidence type="ECO:0000256" key="1">
    <source>
        <dbReference type="SAM" id="SignalP"/>
    </source>
</evidence>
<dbReference type="RefSeq" id="WP_119745438.1">
    <property type="nucleotide sequence ID" value="NZ_QZCG01000001.1"/>
</dbReference>
<comment type="caution">
    <text evidence="2">The sequence shown here is derived from an EMBL/GenBank/DDBJ whole genome shotgun (WGS) entry which is preliminary data.</text>
</comment>
<protein>
    <submittedName>
        <fullName evidence="2">Uncharacterized protein</fullName>
    </submittedName>
</protein>
<dbReference type="OrthoDB" id="7776997at2"/>
<dbReference type="EMBL" id="QZCG01000001">
    <property type="protein sequence ID" value="RJE89468.1"/>
    <property type="molecule type" value="Genomic_DNA"/>
</dbReference>
<feature type="signal peptide" evidence="1">
    <location>
        <begin position="1"/>
        <end position="20"/>
    </location>
</feature>
<proteinExistence type="predicted"/>
<keyword evidence="1" id="KW-0732">Signal</keyword>
<accession>A0A418T8B3</accession>
<keyword evidence="3" id="KW-1185">Reference proteome</keyword>
<gene>
    <name evidence="2" type="ORF">D3P04_02235</name>
</gene>
<dbReference type="Proteomes" id="UP000284202">
    <property type="component" value="Unassembled WGS sequence"/>
</dbReference>
<feature type="chain" id="PRO_5019491723" evidence="1">
    <location>
        <begin position="21"/>
        <end position="96"/>
    </location>
</feature>
<sequence>MKRFAIPAIIGLAAATPVSAALSGYWDSSKVIHAILGNERVADALRQQPIESIISIENGYQIATQDCQVEVQVSRIAPDRPGPARFSLQIGPGQCS</sequence>
<reference evidence="3" key="1">
    <citation type="submission" date="2018-09" db="EMBL/GenBank/DDBJ databases">
        <title>Acidovorax cavernicola nov. sp. isolated from Gruta de las Maravillas (Aracena, Spain).</title>
        <authorList>
            <person name="Jurado V."/>
            <person name="Gutierrez-Patricio S."/>
            <person name="Gonzalez-Pimentel J.L."/>
            <person name="Miller A.Z."/>
            <person name="Laiz L."/>
            <person name="Saiz-Jimenez C."/>
        </authorList>
    </citation>
    <scope>NUCLEOTIDE SEQUENCE [LARGE SCALE GENOMIC DNA]</scope>
    <source>
        <strain evidence="3">1011MAR3C25</strain>
    </source>
</reference>